<keyword evidence="1" id="KW-0732">Signal</keyword>
<dbReference type="EMBL" id="JBFOLK010000005">
    <property type="protein sequence ID" value="KAL2510836.1"/>
    <property type="molecule type" value="Genomic_DNA"/>
</dbReference>
<sequence>MESFCRFKIWLLLVFLTFLQMGHCFYLPDSYPHKYYLFNHLKLTVLVHKYEETNVARVMGIGDAAEVIPTVGNSGSNALGYMIVGFEVVSCNVQHNTNTNM</sequence>
<reference evidence="3" key="1">
    <citation type="submission" date="2024-07" db="EMBL/GenBank/DDBJ databases">
        <title>Two chromosome-level genome assemblies of Korean endemic species Abeliophyllum distichum and Forsythia ovata (Oleaceae).</title>
        <authorList>
            <person name="Jang H."/>
        </authorList>
    </citation>
    <scope>NUCLEOTIDE SEQUENCE [LARGE SCALE GENOMIC DNA]</scope>
</reference>
<organism evidence="2 3">
    <name type="scientific">Abeliophyllum distichum</name>
    <dbReference type="NCBI Taxonomy" id="126358"/>
    <lineage>
        <taxon>Eukaryota</taxon>
        <taxon>Viridiplantae</taxon>
        <taxon>Streptophyta</taxon>
        <taxon>Embryophyta</taxon>
        <taxon>Tracheophyta</taxon>
        <taxon>Spermatophyta</taxon>
        <taxon>Magnoliopsida</taxon>
        <taxon>eudicotyledons</taxon>
        <taxon>Gunneridae</taxon>
        <taxon>Pentapetalae</taxon>
        <taxon>asterids</taxon>
        <taxon>lamiids</taxon>
        <taxon>Lamiales</taxon>
        <taxon>Oleaceae</taxon>
        <taxon>Forsythieae</taxon>
        <taxon>Abeliophyllum</taxon>
    </lineage>
</organism>
<keyword evidence="2" id="KW-0472">Membrane</keyword>
<dbReference type="AlphaFoldDB" id="A0ABD1TDR4"/>
<feature type="signal peptide" evidence="1">
    <location>
        <begin position="1"/>
        <end position="24"/>
    </location>
</feature>
<evidence type="ECO:0000256" key="1">
    <source>
        <dbReference type="SAM" id="SignalP"/>
    </source>
</evidence>
<accession>A0ABD1TDR4</accession>
<protein>
    <submittedName>
        <fullName evidence="2">Transmembrane 9 superfamily member 11</fullName>
    </submittedName>
</protein>
<gene>
    <name evidence="2" type="ORF">Adt_16436</name>
</gene>
<comment type="caution">
    <text evidence="2">The sequence shown here is derived from an EMBL/GenBank/DDBJ whole genome shotgun (WGS) entry which is preliminary data.</text>
</comment>
<evidence type="ECO:0000313" key="2">
    <source>
        <dbReference type="EMBL" id="KAL2510836.1"/>
    </source>
</evidence>
<keyword evidence="3" id="KW-1185">Reference proteome</keyword>
<dbReference type="Proteomes" id="UP001604336">
    <property type="component" value="Unassembled WGS sequence"/>
</dbReference>
<feature type="chain" id="PRO_5044820873" evidence="1">
    <location>
        <begin position="25"/>
        <end position="101"/>
    </location>
</feature>
<name>A0ABD1TDR4_9LAMI</name>
<proteinExistence type="predicted"/>
<evidence type="ECO:0000313" key="3">
    <source>
        <dbReference type="Proteomes" id="UP001604336"/>
    </source>
</evidence>
<keyword evidence="2" id="KW-0812">Transmembrane</keyword>